<evidence type="ECO:0008006" key="4">
    <source>
        <dbReference type="Google" id="ProtNLM"/>
    </source>
</evidence>
<keyword evidence="1" id="KW-0812">Transmembrane</keyword>
<dbReference type="Pfam" id="PF04070">
    <property type="entry name" value="DUF378"/>
    <property type="match status" value="1"/>
</dbReference>
<evidence type="ECO:0000256" key="1">
    <source>
        <dbReference type="SAM" id="Phobius"/>
    </source>
</evidence>
<dbReference type="InterPro" id="IPR007211">
    <property type="entry name" value="DUF378"/>
</dbReference>
<accession>A0A1F5EBW4</accession>
<gene>
    <name evidence="2" type="ORF">A3A71_02415</name>
</gene>
<proteinExistence type="predicted"/>
<dbReference type="Proteomes" id="UP000177481">
    <property type="component" value="Unassembled WGS sequence"/>
</dbReference>
<dbReference type="EMBL" id="MEZX01000002">
    <property type="protein sequence ID" value="OGD64875.1"/>
    <property type="molecule type" value="Genomic_DNA"/>
</dbReference>
<protein>
    <recommendedName>
        <fullName evidence="4">DUF378 domain-containing protein</fullName>
    </recommendedName>
</protein>
<keyword evidence="1" id="KW-1133">Transmembrane helix</keyword>
<feature type="transmembrane region" description="Helical" evidence="1">
    <location>
        <begin position="38"/>
        <end position="59"/>
    </location>
</feature>
<organism evidence="2 3">
    <name type="scientific">Candidatus Berkelbacteria bacterium RIFCSPLOWO2_01_FULL_50_28</name>
    <dbReference type="NCBI Taxonomy" id="1797471"/>
    <lineage>
        <taxon>Bacteria</taxon>
        <taxon>Candidatus Berkelbacteria</taxon>
    </lineage>
</organism>
<feature type="transmembrane region" description="Helical" evidence="1">
    <location>
        <begin position="6"/>
        <end position="26"/>
    </location>
</feature>
<keyword evidence="1" id="KW-0472">Membrane</keyword>
<reference evidence="2 3" key="1">
    <citation type="journal article" date="2016" name="Nat. Commun.">
        <title>Thousands of microbial genomes shed light on interconnected biogeochemical processes in an aquifer system.</title>
        <authorList>
            <person name="Anantharaman K."/>
            <person name="Brown C.T."/>
            <person name="Hug L.A."/>
            <person name="Sharon I."/>
            <person name="Castelle C.J."/>
            <person name="Probst A.J."/>
            <person name="Thomas B.C."/>
            <person name="Singh A."/>
            <person name="Wilkins M.J."/>
            <person name="Karaoz U."/>
            <person name="Brodie E.L."/>
            <person name="Williams K.H."/>
            <person name="Hubbard S.S."/>
            <person name="Banfield J.F."/>
        </authorList>
    </citation>
    <scope>NUCLEOTIDE SEQUENCE [LARGE SCALE GENOMIC DNA]</scope>
</reference>
<dbReference type="AlphaFoldDB" id="A0A1F5EBW4"/>
<evidence type="ECO:0000313" key="2">
    <source>
        <dbReference type="EMBL" id="OGD64875.1"/>
    </source>
</evidence>
<name>A0A1F5EBW4_9BACT</name>
<comment type="caution">
    <text evidence="2">The sequence shown here is derived from an EMBL/GenBank/DDBJ whole genome shotgun (WGS) entry which is preliminary data.</text>
</comment>
<dbReference type="PANTHER" id="PTHR37304:SF1">
    <property type="entry name" value="MEMBRANE PROTEIN"/>
    <property type="match status" value="1"/>
</dbReference>
<dbReference type="PANTHER" id="PTHR37304">
    <property type="entry name" value="MEMBRANE PROTEIN-RELATED"/>
    <property type="match status" value="1"/>
</dbReference>
<sequence length="69" mass="7647">MKGFDWVVWFFLFVGGLNWGLIGINAEWNFVAKLGDTFAQIVYIIVGLAALWSLISAFMKGSKSDAPSM</sequence>
<evidence type="ECO:0000313" key="3">
    <source>
        <dbReference type="Proteomes" id="UP000177481"/>
    </source>
</evidence>